<proteinExistence type="predicted"/>
<feature type="transmembrane region" description="Helical" evidence="2">
    <location>
        <begin position="59"/>
        <end position="84"/>
    </location>
</feature>
<accession>A0ABX1IW62</accession>
<gene>
    <name evidence="3" type="ORF">HFP15_02365</name>
</gene>
<feature type="transmembrane region" description="Helical" evidence="2">
    <location>
        <begin position="250"/>
        <end position="273"/>
    </location>
</feature>
<feature type="transmembrane region" description="Helical" evidence="2">
    <location>
        <begin position="35"/>
        <end position="53"/>
    </location>
</feature>
<feature type="transmembrane region" description="Helical" evidence="2">
    <location>
        <begin position="149"/>
        <end position="167"/>
    </location>
</feature>
<sequence length="473" mass="49673">MLERTTSEPQEDGVRHTIDDNSLTPVPEHERKSGWYLSWLPAGVATSLLQLTLAGTITALVGSILGLLAGVLAAVFVLTIGWLFGNIARVEGLSGTVLPRFYGLGLRGSAISSLAFAIMIIGFCASENVLLYNGTLFALGWQDTTGARVLIYGVLTVLWVALSMFGIKVVTRTSSALVIVFLLLLAYMVFRIYDTSDVTLNEAFTRAATVATGSGASRFFEVVGILGGQGAALILVNADYTRYARSRSSVGGVNLVGVIMLDIVGIALGILVLTGGSTLAGDYLVAHGQATPATAAADAAVLATTNTGAYFVIVSGMVGFALMYVAQAKVQVLNVYSGSLALSNLWHVLTGRHPNRFVMILLANAVCLLLIAAGVFNHLSGFISVLGMIMMGIIATAIADYYLVSTREPRDPGAVEPVNWAGVVTVAVSSVVAYVLSETGAFPFGFLSATVLCLILYPIVRTSVLKPRAVAHA</sequence>
<keyword evidence="2" id="KW-1133">Transmembrane helix</keyword>
<feature type="transmembrane region" description="Helical" evidence="2">
    <location>
        <begin position="308"/>
        <end position="326"/>
    </location>
</feature>
<dbReference type="Gene3D" id="1.10.4160.10">
    <property type="entry name" value="Hydantoin permease"/>
    <property type="match status" value="1"/>
</dbReference>
<evidence type="ECO:0000256" key="1">
    <source>
        <dbReference type="SAM" id="MobiDB-lite"/>
    </source>
</evidence>
<name>A0ABX1IW62_9PSEU</name>
<dbReference type="InterPro" id="IPR030191">
    <property type="entry name" value="CodB"/>
</dbReference>
<feature type="transmembrane region" description="Helical" evidence="2">
    <location>
        <begin position="417"/>
        <end position="436"/>
    </location>
</feature>
<feature type="transmembrane region" description="Helical" evidence="2">
    <location>
        <begin position="174"/>
        <end position="193"/>
    </location>
</feature>
<reference evidence="3 4" key="1">
    <citation type="submission" date="2020-04" db="EMBL/GenBank/DDBJ databases">
        <title>Novel species.</title>
        <authorList>
            <person name="Teo W.F.A."/>
            <person name="Lipun K."/>
            <person name="Srisuk N."/>
            <person name="Duangmal K."/>
        </authorList>
    </citation>
    <scope>NUCLEOTIDE SEQUENCE [LARGE SCALE GENOMIC DNA]</scope>
    <source>
        <strain evidence="3 4">K13G38</strain>
    </source>
</reference>
<evidence type="ECO:0000256" key="2">
    <source>
        <dbReference type="SAM" id="Phobius"/>
    </source>
</evidence>
<keyword evidence="4" id="KW-1185">Reference proteome</keyword>
<keyword evidence="2" id="KW-0472">Membrane</keyword>
<evidence type="ECO:0000313" key="4">
    <source>
        <dbReference type="Proteomes" id="UP000715441"/>
    </source>
</evidence>
<evidence type="ECO:0000313" key="3">
    <source>
        <dbReference type="EMBL" id="NKQ51722.1"/>
    </source>
</evidence>
<dbReference type="EMBL" id="JAAXLS010000001">
    <property type="protein sequence ID" value="NKQ51722.1"/>
    <property type="molecule type" value="Genomic_DNA"/>
</dbReference>
<feature type="transmembrane region" description="Helical" evidence="2">
    <location>
        <begin position="104"/>
        <end position="129"/>
    </location>
</feature>
<feature type="transmembrane region" description="Helical" evidence="2">
    <location>
        <begin position="219"/>
        <end position="238"/>
    </location>
</feature>
<comment type="caution">
    <text evidence="3">The sequence shown here is derived from an EMBL/GenBank/DDBJ whole genome shotgun (WGS) entry which is preliminary data.</text>
</comment>
<feature type="transmembrane region" description="Helical" evidence="2">
    <location>
        <begin position="382"/>
        <end position="405"/>
    </location>
</feature>
<feature type="transmembrane region" description="Helical" evidence="2">
    <location>
        <begin position="357"/>
        <end position="376"/>
    </location>
</feature>
<evidence type="ECO:0008006" key="5">
    <source>
        <dbReference type="Google" id="ProtNLM"/>
    </source>
</evidence>
<dbReference type="Proteomes" id="UP000715441">
    <property type="component" value="Unassembled WGS sequence"/>
</dbReference>
<dbReference type="PANTHER" id="PTHR30569:SF0">
    <property type="entry name" value="CYTOSINE PERMEASE"/>
    <property type="match status" value="1"/>
</dbReference>
<feature type="compositionally biased region" description="Basic and acidic residues" evidence="1">
    <location>
        <begin position="1"/>
        <end position="19"/>
    </location>
</feature>
<feature type="region of interest" description="Disordered" evidence="1">
    <location>
        <begin position="1"/>
        <end position="27"/>
    </location>
</feature>
<protein>
    <recommendedName>
        <fullName evidence="5">Cytosine permease</fullName>
    </recommendedName>
</protein>
<organism evidence="3 4">
    <name type="scientific">Amycolatopsis acididurans</name>
    <dbReference type="NCBI Taxonomy" id="2724524"/>
    <lineage>
        <taxon>Bacteria</taxon>
        <taxon>Bacillati</taxon>
        <taxon>Actinomycetota</taxon>
        <taxon>Actinomycetes</taxon>
        <taxon>Pseudonocardiales</taxon>
        <taxon>Pseudonocardiaceae</taxon>
        <taxon>Amycolatopsis</taxon>
    </lineage>
</organism>
<dbReference type="RefSeq" id="WP_168510837.1">
    <property type="nucleotide sequence ID" value="NZ_JAAXLS010000001.1"/>
</dbReference>
<feature type="transmembrane region" description="Helical" evidence="2">
    <location>
        <begin position="442"/>
        <end position="460"/>
    </location>
</feature>
<keyword evidence="2" id="KW-0812">Transmembrane</keyword>
<dbReference type="PANTHER" id="PTHR30569">
    <property type="entry name" value="CYTOSINE TRANSPORTER CODB"/>
    <property type="match status" value="1"/>
</dbReference>